<evidence type="ECO:0000313" key="1">
    <source>
        <dbReference type="EMBL" id="MPN53278.1"/>
    </source>
</evidence>
<organism evidence="1">
    <name type="scientific">bioreactor metagenome</name>
    <dbReference type="NCBI Taxonomy" id="1076179"/>
    <lineage>
        <taxon>unclassified sequences</taxon>
        <taxon>metagenomes</taxon>
        <taxon>ecological metagenomes</taxon>
    </lineage>
</organism>
<dbReference type="AlphaFoldDB" id="A0A645IPK7"/>
<sequence length="145" mass="16009">MRVKRSKNEERERVAIFASCPTVRARLMCLCGCFRVRASRWSPSPHRNSGGMLPAVAERIASTNNNSSSRERMNSCSEKTDGYGALFLWMQSISPKPEHLLGKLVLPIVTPAPQFCALSVVEGRVSCGRLRSNGNTPFKGRVNNA</sequence>
<protein>
    <submittedName>
        <fullName evidence="1">Uncharacterized protein</fullName>
    </submittedName>
</protein>
<accession>A0A645IPK7</accession>
<proteinExistence type="predicted"/>
<name>A0A645IPK7_9ZZZZ</name>
<comment type="caution">
    <text evidence="1">The sequence shown here is derived from an EMBL/GenBank/DDBJ whole genome shotgun (WGS) entry which is preliminary data.</text>
</comment>
<reference evidence="1" key="1">
    <citation type="submission" date="2019-08" db="EMBL/GenBank/DDBJ databases">
        <authorList>
            <person name="Kucharzyk K."/>
            <person name="Murdoch R.W."/>
            <person name="Higgins S."/>
            <person name="Loffler F."/>
        </authorList>
    </citation>
    <scope>NUCLEOTIDE SEQUENCE</scope>
</reference>
<dbReference type="EMBL" id="VSSQ01120235">
    <property type="protein sequence ID" value="MPN53278.1"/>
    <property type="molecule type" value="Genomic_DNA"/>
</dbReference>
<gene>
    <name evidence="1" type="ORF">SDC9_200942</name>
</gene>